<sequence>MTTCQNDPIGRLVYMTTMAMKTCVENRVKPYDLTAEQFHVLKSLSEEHGITQNQLCEIVMKSPANMTRILDRLEKKECIERRANPDDRRSTLVNLTPGGEDLLRLVRLELNGFEAEITAGLSNQQIQDIKDGLKIIHANILELTRRYEK</sequence>
<dbReference type="InterPro" id="IPR036390">
    <property type="entry name" value="WH_DNA-bd_sf"/>
</dbReference>
<dbReference type="GO" id="GO:0003677">
    <property type="term" value="F:DNA binding"/>
    <property type="evidence" value="ECO:0007669"/>
    <property type="project" value="UniProtKB-KW"/>
</dbReference>
<gene>
    <name evidence="5" type="ORF">SAMN02745220_01761</name>
</gene>
<dbReference type="PRINTS" id="PR00598">
    <property type="entry name" value="HTHMARR"/>
</dbReference>
<dbReference type="GO" id="GO:0003700">
    <property type="term" value="F:DNA-binding transcription factor activity"/>
    <property type="evidence" value="ECO:0007669"/>
    <property type="project" value="InterPro"/>
</dbReference>
<dbReference type="SUPFAM" id="SSF46785">
    <property type="entry name" value="Winged helix' DNA-binding domain"/>
    <property type="match status" value="1"/>
</dbReference>
<feature type="domain" description="HTH marR-type" evidence="4">
    <location>
        <begin position="6"/>
        <end position="138"/>
    </location>
</feature>
<keyword evidence="1" id="KW-0805">Transcription regulation</keyword>
<dbReference type="PANTHER" id="PTHR42756:SF1">
    <property type="entry name" value="TRANSCRIPTIONAL REPRESSOR OF EMRAB OPERON"/>
    <property type="match status" value="1"/>
</dbReference>
<proteinExistence type="predicted"/>
<dbReference type="EMBL" id="FRFE01000007">
    <property type="protein sequence ID" value="SHO47156.1"/>
    <property type="molecule type" value="Genomic_DNA"/>
</dbReference>
<reference evidence="5 6" key="1">
    <citation type="submission" date="2016-12" db="EMBL/GenBank/DDBJ databases">
        <authorList>
            <person name="Song W.-J."/>
            <person name="Kurnit D.M."/>
        </authorList>
    </citation>
    <scope>NUCLEOTIDE SEQUENCE [LARGE SCALE GENOMIC DNA]</scope>
    <source>
        <strain evidence="5 6">DSM 18488</strain>
    </source>
</reference>
<keyword evidence="3" id="KW-0804">Transcription</keyword>
<dbReference type="InterPro" id="IPR000835">
    <property type="entry name" value="HTH_MarR-typ"/>
</dbReference>
<evidence type="ECO:0000256" key="3">
    <source>
        <dbReference type="ARBA" id="ARBA00023163"/>
    </source>
</evidence>
<keyword evidence="2 5" id="KW-0238">DNA-binding</keyword>
<keyword evidence="6" id="KW-1185">Reference proteome</keyword>
<evidence type="ECO:0000313" key="5">
    <source>
        <dbReference type="EMBL" id="SHO47156.1"/>
    </source>
</evidence>
<dbReference type="Pfam" id="PF01047">
    <property type="entry name" value="MarR"/>
    <property type="match status" value="1"/>
</dbReference>
<evidence type="ECO:0000256" key="2">
    <source>
        <dbReference type="ARBA" id="ARBA00023125"/>
    </source>
</evidence>
<dbReference type="STRING" id="1121416.SAMN02745220_01761"/>
<protein>
    <submittedName>
        <fullName evidence="5">DNA-binding transcriptional regulator, MarR family</fullName>
    </submittedName>
</protein>
<organism evidence="5 6">
    <name type="scientific">Desulfopila aestuarii DSM 18488</name>
    <dbReference type="NCBI Taxonomy" id="1121416"/>
    <lineage>
        <taxon>Bacteria</taxon>
        <taxon>Pseudomonadati</taxon>
        <taxon>Thermodesulfobacteriota</taxon>
        <taxon>Desulfobulbia</taxon>
        <taxon>Desulfobulbales</taxon>
        <taxon>Desulfocapsaceae</taxon>
        <taxon>Desulfopila</taxon>
    </lineage>
</organism>
<dbReference type="AlphaFoldDB" id="A0A1M7Y4I9"/>
<dbReference type="PROSITE" id="PS50995">
    <property type="entry name" value="HTH_MARR_2"/>
    <property type="match status" value="1"/>
</dbReference>
<accession>A0A1M7Y4I9</accession>
<evidence type="ECO:0000313" key="6">
    <source>
        <dbReference type="Proteomes" id="UP000184603"/>
    </source>
</evidence>
<name>A0A1M7Y4I9_9BACT</name>
<dbReference type="Proteomes" id="UP000184603">
    <property type="component" value="Unassembled WGS sequence"/>
</dbReference>
<dbReference type="Gene3D" id="1.10.10.10">
    <property type="entry name" value="Winged helix-like DNA-binding domain superfamily/Winged helix DNA-binding domain"/>
    <property type="match status" value="1"/>
</dbReference>
<dbReference type="OrthoDB" id="195851at2"/>
<evidence type="ECO:0000259" key="4">
    <source>
        <dbReference type="PROSITE" id="PS50995"/>
    </source>
</evidence>
<evidence type="ECO:0000256" key="1">
    <source>
        <dbReference type="ARBA" id="ARBA00023015"/>
    </source>
</evidence>
<dbReference type="InterPro" id="IPR036388">
    <property type="entry name" value="WH-like_DNA-bd_sf"/>
</dbReference>
<dbReference type="PANTHER" id="PTHR42756">
    <property type="entry name" value="TRANSCRIPTIONAL REGULATOR, MARR"/>
    <property type="match status" value="1"/>
</dbReference>
<dbReference type="RefSeq" id="WP_073613085.1">
    <property type="nucleotide sequence ID" value="NZ_FRFE01000007.1"/>
</dbReference>
<dbReference type="SMART" id="SM00347">
    <property type="entry name" value="HTH_MARR"/>
    <property type="match status" value="1"/>
</dbReference>